<keyword evidence="2" id="KW-1003">Cell membrane</keyword>
<evidence type="ECO:0000256" key="1">
    <source>
        <dbReference type="ARBA" id="ARBA00005698"/>
    </source>
</evidence>
<keyword evidence="3" id="KW-0830">Ubiquinone</keyword>
<dbReference type="Gene3D" id="1.20.120.1200">
    <property type="entry name" value="NADH-ubiquinone/plastoquinone oxidoreductase chain 6, subunit NuoJ"/>
    <property type="match status" value="1"/>
</dbReference>
<name>D4H178_DENA2</name>
<keyword evidence="2" id="KW-0812">Transmembrane</keyword>
<dbReference type="GO" id="GO:0005886">
    <property type="term" value="C:plasma membrane"/>
    <property type="evidence" value="ECO:0007669"/>
    <property type="project" value="UniProtKB-SubCell"/>
</dbReference>
<dbReference type="GO" id="GO:0008137">
    <property type="term" value="F:NADH dehydrogenase (ubiquinone) activity"/>
    <property type="evidence" value="ECO:0007669"/>
    <property type="project" value="UniProtKB-UniRule"/>
</dbReference>
<keyword evidence="2" id="KW-0874">Quinone</keyword>
<dbReference type="PANTHER" id="PTHR33269:SF17">
    <property type="entry name" value="NADH-UBIQUINONE OXIDOREDUCTASE CHAIN 6"/>
    <property type="match status" value="1"/>
</dbReference>
<dbReference type="KEGG" id="dap:Dacet_0019"/>
<gene>
    <name evidence="3" type="ordered locus">Dacet_0019</name>
</gene>
<comment type="similarity">
    <text evidence="1 2">Belongs to the complex I subunit 6 family.</text>
</comment>
<feature type="transmembrane region" description="Helical" evidence="2">
    <location>
        <begin position="57"/>
        <end position="79"/>
    </location>
</feature>
<feature type="transmembrane region" description="Helical" evidence="2">
    <location>
        <begin position="33"/>
        <end position="51"/>
    </location>
</feature>
<keyword evidence="2" id="KW-0472">Membrane</keyword>
<dbReference type="AlphaFoldDB" id="D4H178"/>
<dbReference type="PaxDb" id="522772-Dacet_0019"/>
<keyword evidence="2" id="KW-1133">Transmembrane helix</keyword>
<dbReference type="InterPro" id="IPR042106">
    <property type="entry name" value="Nuo/plastoQ_OxRdtase_6_NuoJ"/>
</dbReference>
<evidence type="ECO:0000313" key="3">
    <source>
        <dbReference type="EMBL" id="ADD66826.1"/>
    </source>
</evidence>
<dbReference type="EC" id="7.1.1.-" evidence="2"/>
<dbReference type="InParanoid" id="D4H178"/>
<dbReference type="EMBL" id="CP001968">
    <property type="protein sequence ID" value="ADD66826.1"/>
    <property type="molecule type" value="Genomic_DNA"/>
</dbReference>
<dbReference type="STRING" id="522772.Dacet_0019"/>
<dbReference type="Pfam" id="PF00499">
    <property type="entry name" value="Oxidored_q3"/>
    <property type="match status" value="1"/>
</dbReference>
<dbReference type="InterPro" id="IPR001457">
    <property type="entry name" value="NADH_UbQ/plastoQ_OxRdtase_su6"/>
</dbReference>
<reference evidence="3 4" key="1">
    <citation type="journal article" date="2010" name="Stand. Genomic Sci.">
        <title>Complete genome sequence of Denitrovibrio acetiphilus type strain (N2460).</title>
        <authorList>
            <person name="Kiss H."/>
            <person name="Lang E."/>
            <person name="Lapidus A."/>
            <person name="Copeland A."/>
            <person name="Nolan M."/>
            <person name="Glavina Del Rio T."/>
            <person name="Chen F."/>
            <person name="Lucas S."/>
            <person name="Tice H."/>
            <person name="Cheng J.F."/>
            <person name="Han C."/>
            <person name="Goodwin L."/>
            <person name="Pitluck S."/>
            <person name="Liolios K."/>
            <person name="Pati A."/>
            <person name="Ivanova N."/>
            <person name="Mavromatis K."/>
            <person name="Chen A."/>
            <person name="Palaniappan K."/>
            <person name="Land M."/>
            <person name="Hauser L."/>
            <person name="Chang Y.J."/>
            <person name="Jeffries C.D."/>
            <person name="Detter J.C."/>
            <person name="Brettin T."/>
            <person name="Spring S."/>
            <person name="Rohde M."/>
            <person name="Goker M."/>
            <person name="Woyke T."/>
            <person name="Bristow J."/>
            <person name="Eisen J.A."/>
            <person name="Markowitz V."/>
            <person name="Hugenholtz P."/>
            <person name="Kyrpides N.C."/>
            <person name="Klenk H.P."/>
        </authorList>
    </citation>
    <scope>NUCLEOTIDE SEQUENCE [LARGE SCALE GENOMIC DNA]</scope>
    <source>
        <strain evidence="4">DSM 12809 / NBRC 114555 / N2460</strain>
    </source>
</reference>
<proteinExistence type="inferred from homology"/>
<dbReference type="PANTHER" id="PTHR33269">
    <property type="entry name" value="NADH-UBIQUINONE OXIDOREDUCTASE CHAIN 6"/>
    <property type="match status" value="1"/>
</dbReference>
<dbReference type="eggNOG" id="COG0839">
    <property type="taxonomic scope" value="Bacteria"/>
</dbReference>
<keyword evidence="4" id="KW-1185">Reference proteome</keyword>
<dbReference type="HOGENOM" id="CLU_085957_4_1_0"/>
<sequence length="170" mass="18548">MNAILANIGFWVLGITAVVSALFLITRENPVHSALWMLLTFFSVAGIFVQLDAEFIAAIQVMVYAGAILVLYMFVVMLLNPKSNGFIKMPFKVVLGGIVAFIVFLQIVMTLMGADIIKTAKLTGIADPHNFGNVKMFGIDLFTTYLVPFEIVSIMLLVAMIGAIVIAKKD</sequence>
<feature type="transmembrane region" description="Helical" evidence="2">
    <location>
        <begin position="91"/>
        <end position="112"/>
    </location>
</feature>
<comment type="catalytic activity">
    <reaction evidence="2">
        <text>a quinone + NADH + 5 H(+)(in) = a quinol + NAD(+) + 4 H(+)(out)</text>
        <dbReference type="Rhea" id="RHEA:57888"/>
        <dbReference type="ChEBI" id="CHEBI:15378"/>
        <dbReference type="ChEBI" id="CHEBI:24646"/>
        <dbReference type="ChEBI" id="CHEBI:57540"/>
        <dbReference type="ChEBI" id="CHEBI:57945"/>
        <dbReference type="ChEBI" id="CHEBI:132124"/>
    </reaction>
</comment>
<accession>D4H178</accession>
<dbReference type="GO" id="GO:0048038">
    <property type="term" value="F:quinone binding"/>
    <property type="evidence" value="ECO:0007669"/>
    <property type="project" value="UniProtKB-UniRule"/>
</dbReference>
<feature type="transmembrane region" description="Helical" evidence="2">
    <location>
        <begin position="145"/>
        <end position="167"/>
    </location>
</feature>
<dbReference type="RefSeq" id="WP_013009374.1">
    <property type="nucleotide sequence ID" value="NC_013943.1"/>
</dbReference>
<evidence type="ECO:0000313" key="4">
    <source>
        <dbReference type="Proteomes" id="UP000002012"/>
    </source>
</evidence>
<organism evidence="3 4">
    <name type="scientific">Denitrovibrio acetiphilus (strain DSM 12809 / NBRC 114555 / N2460)</name>
    <dbReference type="NCBI Taxonomy" id="522772"/>
    <lineage>
        <taxon>Bacteria</taxon>
        <taxon>Pseudomonadati</taxon>
        <taxon>Deferribacterota</taxon>
        <taxon>Deferribacteres</taxon>
        <taxon>Deferribacterales</taxon>
        <taxon>Geovibrionaceae</taxon>
        <taxon>Denitrovibrio</taxon>
    </lineage>
</organism>
<keyword evidence="2" id="KW-0520">NAD</keyword>
<comment type="function">
    <text evidence="2">NDH-1 shuttles electrons from NADH, via FMN and iron-sulfur (Fe-S) centers, to quinones in the respiratory chain. Couples the redox reaction to proton translocation (for every two electrons transferred, four hydrogen ions are translocated across the cytoplasmic membrane), and thus conserves the redox energy in a proton gradient.</text>
</comment>
<dbReference type="Proteomes" id="UP000002012">
    <property type="component" value="Chromosome"/>
</dbReference>
<dbReference type="FunCoup" id="D4H178">
    <property type="interactions" value="290"/>
</dbReference>
<comment type="subcellular location">
    <subcellularLocation>
        <location evidence="2">Cell membrane</location>
        <topology evidence="2">Multi-pass membrane protein</topology>
    </subcellularLocation>
</comment>
<evidence type="ECO:0000256" key="2">
    <source>
        <dbReference type="RuleBase" id="RU004429"/>
    </source>
</evidence>
<protein>
    <recommendedName>
        <fullName evidence="2">NADH-quinone oxidoreductase subunit J</fullName>
        <ecNumber evidence="2">7.1.1.-</ecNumber>
    </recommendedName>
</protein>
<feature type="transmembrane region" description="Helical" evidence="2">
    <location>
        <begin position="6"/>
        <end position="26"/>
    </location>
</feature>